<dbReference type="PANTHER" id="PTHR24416:SF600">
    <property type="entry name" value="PDGF- AND VEGF-RECEPTOR RELATED, ISOFORM J"/>
    <property type="match status" value="1"/>
</dbReference>
<dbReference type="InterPro" id="IPR036397">
    <property type="entry name" value="RNaseH_sf"/>
</dbReference>
<accession>A0A815ALL7</accession>
<evidence type="ECO:0000313" key="4">
    <source>
        <dbReference type="Proteomes" id="UP000663855"/>
    </source>
</evidence>
<dbReference type="InterPro" id="IPR000719">
    <property type="entry name" value="Prot_kinase_dom"/>
</dbReference>
<dbReference type="Proteomes" id="UP000663855">
    <property type="component" value="Unassembled WGS sequence"/>
</dbReference>
<dbReference type="Pfam" id="PF07714">
    <property type="entry name" value="PK_Tyr_Ser-Thr"/>
    <property type="match status" value="1"/>
</dbReference>
<gene>
    <name evidence="3" type="ORF">BYL167_LOCUS17619</name>
    <name evidence="2" type="ORF">CJN711_LOCUS14869</name>
</gene>
<dbReference type="GO" id="GO:0005886">
    <property type="term" value="C:plasma membrane"/>
    <property type="evidence" value="ECO:0007669"/>
    <property type="project" value="TreeGrafter"/>
</dbReference>
<dbReference type="InterPro" id="IPR011009">
    <property type="entry name" value="Kinase-like_dom_sf"/>
</dbReference>
<dbReference type="Proteomes" id="UP000681967">
    <property type="component" value="Unassembled WGS sequence"/>
</dbReference>
<dbReference type="PANTHER" id="PTHR24416">
    <property type="entry name" value="TYROSINE-PROTEIN KINASE RECEPTOR"/>
    <property type="match status" value="1"/>
</dbReference>
<dbReference type="InterPro" id="IPR001245">
    <property type="entry name" value="Ser-Thr/Tyr_kinase_cat_dom"/>
</dbReference>
<name>A0A815ALL7_9BILA</name>
<dbReference type="SUPFAM" id="SSF56112">
    <property type="entry name" value="Protein kinase-like (PK-like)"/>
    <property type="match status" value="1"/>
</dbReference>
<dbReference type="AlphaFoldDB" id="A0A815ALL7"/>
<dbReference type="InterPro" id="IPR050122">
    <property type="entry name" value="RTK"/>
</dbReference>
<protein>
    <recommendedName>
        <fullName evidence="1">Protein kinase domain-containing protein</fullName>
    </recommendedName>
</protein>
<evidence type="ECO:0000313" key="3">
    <source>
        <dbReference type="EMBL" id="CAF4072757.1"/>
    </source>
</evidence>
<evidence type="ECO:0000313" key="2">
    <source>
        <dbReference type="EMBL" id="CAF1258695.1"/>
    </source>
</evidence>
<dbReference type="GO" id="GO:0005524">
    <property type="term" value="F:ATP binding"/>
    <property type="evidence" value="ECO:0007669"/>
    <property type="project" value="InterPro"/>
</dbReference>
<dbReference type="PROSITE" id="PS50011">
    <property type="entry name" value="PROTEIN_KINASE_DOM"/>
    <property type="match status" value="1"/>
</dbReference>
<dbReference type="EMBL" id="CAJOBH010007022">
    <property type="protein sequence ID" value="CAF4072757.1"/>
    <property type="molecule type" value="Genomic_DNA"/>
</dbReference>
<evidence type="ECO:0000259" key="1">
    <source>
        <dbReference type="PROSITE" id="PS50011"/>
    </source>
</evidence>
<dbReference type="GO" id="GO:0004714">
    <property type="term" value="F:transmembrane receptor protein tyrosine kinase activity"/>
    <property type="evidence" value="ECO:0007669"/>
    <property type="project" value="TreeGrafter"/>
</dbReference>
<dbReference type="Gene3D" id="3.30.420.10">
    <property type="entry name" value="Ribonuclease H-like superfamily/Ribonuclease H"/>
    <property type="match status" value="1"/>
</dbReference>
<reference evidence="2" key="1">
    <citation type="submission" date="2021-02" db="EMBL/GenBank/DDBJ databases">
        <authorList>
            <person name="Nowell W R."/>
        </authorList>
    </citation>
    <scope>NUCLEOTIDE SEQUENCE</scope>
</reference>
<dbReference type="GO" id="GO:0003676">
    <property type="term" value="F:nucleic acid binding"/>
    <property type="evidence" value="ECO:0007669"/>
    <property type="project" value="InterPro"/>
</dbReference>
<dbReference type="GO" id="GO:0043235">
    <property type="term" value="C:receptor complex"/>
    <property type="evidence" value="ECO:0007669"/>
    <property type="project" value="TreeGrafter"/>
</dbReference>
<feature type="domain" description="Protein kinase" evidence="1">
    <location>
        <begin position="1"/>
        <end position="199"/>
    </location>
</feature>
<dbReference type="Gene3D" id="1.10.510.10">
    <property type="entry name" value="Transferase(Phosphotransferase) domain 1"/>
    <property type="match status" value="1"/>
</dbReference>
<sequence>MLIQAYATKGDLAEVLKENEFQPSQLVLLEIFVQIIDAMVYLVNYGIVHGDLACRNALVFRFHNSNPQENLVKLTDFSLIRSSTLYLVVGSTASTANLLVLVRYAAPEILPIEGFSNYSKKSDVHLMGILMCEACSQGQLPYASIEDDNEVRRLKLNGDIFRRPENCDEKLWTIIVQCWHQHQRPEVRPTFKMLKQSLLELRLLSIVSFFSDFFFFPSFVIRILISCYAIDHLTLSTLTSACFIGRRGTIEWPARSPDLTPCDFSLWGIIKDHVYAGKPRDVEHLKLLIEQEFTSFNGDIELCKSICRSVANRCQMCVSTEGAQFEHLL</sequence>
<organism evidence="2 4">
    <name type="scientific">Rotaria magnacalcarata</name>
    <dbReference type="NCBI Taxonomy" id="392030"/>
    <lineage>
        <taxon>Eukaryota</taxon>
        <taxon>Metazoa</taxon>
        <taxon>Spiralia</taxon>
        <taxon>Gnathifera</taxon>
        <taxon>Rotifera</taxon>
        <taxon>Eurotatoria</taxon>
        <taxon>Bdelloidea</taxon>
        <taxon>Philodinida</taxon>
        <taxon>Philodinidae</taxon>
        <taxon>Rotaria</taxon>
    </lineage>
</organism>
<proteinExistence type="predicted"/>
<dbReference type="EMBL" id="CAJNOV010006760">
    <property type="protein sequence ID" value="CAF1258695.1"/>
    <property type="molecule type" value="Genomic_DNA"/>
</dbReference>
<dbReference type="GO" id="GO:0007169">
    <property type="term" value="P:cell surface receptor protein tyrosine kinase signaling pathway"/>
    <property type="evidence" value="ECO:0007669"/>
    <property type="project" value="TreeGrafter"/>
</dbReference>
<comment type="caution">
    <text evidence="2">The sequence shown here is derived from an EMBL/GenBank/DDBJ whole genome shotgun (WGS) entry which is preliminary data.</text>
</comment>